<evidence type="ECO:0000256" key="2">
    <source>
        <dbReference type="SAM" id="MobiDB-lite"/>
    </source>
</evidence>
<comment type="caution">
    <text evidence="5">The sequence shown here is derived from an EMBL/GenBank/DDBJ whole genome shotgun (WGS) entry which is preliminary data.</text>
</comment>
<dbReference type="EMBL" id="JACVVK020000282">
    <property type="protein sequence ID" value="KAK7480423.1"/>
    <property type="molecule type" value="Genomic_DNA"/>
</dbReference>
<dbReference type="InterPro" id="IPR009030">
    <property type="entry name" value="Growth_fac_rcpt_cys_sf"/>
</dbReference>
<feature type="signal peptide" evidence="3">
    <location>
        <begin position="1"/>
        <end position="27"/>
    </location>
</feature>
<dbReference type="Pfam" id="PF00219">
    <property type="entry name" value="IGFBP"/>
    <property type="match status" value="1"/>
</dbReference>
<keyword evidence="3" id="KW-0732">Signal</keyword>
<dbReference type="Gene3D" id="4.10.40.20">
    <property type="match status" value="1"/>
</dbReference>
<dbReference type="AlphaFoldDB" id="A0ABD0JZS9"/>
<evidence type="ECO:0000259" key="4">
    <source>
        <dbReference type="PROSITE" id="PS51323"/>
    </source>
</evidence>
<feature type="chain" id="PRO_5044777921" description="IGFBP N-terminal domain-containing protein" evidence="3">
    <location>
        <begin position="28"/>
        <end position="155"/>
    </location>
</feature>
<dbReference type="SMART" id="SM00121">
    <property type="entry name" value="IB"/>
    <property type="match status" value="1"/>
</dbReference>
<keyword evidence="1" id="KW-1015">Disulfide bond</keyword>
<gene>
    <name evidence="5" type="ORF">BaRGS_00028342</name>
</gene>
<evidence type="ECO:0000256" key="3">
    <source>
        <dbReference type="SAM" id="SignalP"/>
    </source>
</evidence>
<evidence type="ECO:0000313" key="6">
    <source>
        <dbReference type="Proteomes" id="UP001519460"/>
    </source>
</evidence>
<dbReference type="InterPro" id="IPR000867">
    <property type="entry name" value="IGFBP-like"/>
</dbReference>
<evidence type="ECO:0000313" key="5">
    <source>
        <dbReference type="EMBL" id="KAK7480423.1"/>
    </source>
</evidence>
<dbReference type="PANTHER" id="PTHR11551">
    <property type="entry name" value="INSULIN-LIKE GROWTH FACTOR BINDING PROTEIN"/>
    <property type="match status" value="1"/>
</dbReference>
<sequence>MAVVKGFCLVAVTVVVINTLTPMTASADTVNRALLRKFFQCPVCDPFACPAPSVPGCEMVLEPGVCGCCRTCAKREGDLCGLGSGRCGKGLACRPLPNDPDPIGAILNGRALQKERIGVGATRTMKFVHTFRSLPSKPKNANTRLPPRGSTLLER</sequence>
<protein>
    <recommendedName>
        <fullName evidence="4">IGFBP N-terminal domain-containing protein</fullName>
    </recommendedName>
</protein>
<feature type="region of interest" description="Disordered" evidence="2">
    <location>
        <begin position="133"/>
        <end position="155"/>
    </location>
</feature>
<name>A0ABD0JZS9_9CAEN</name>
<dbReference type="PANTHER" id="PTHR11551:SF13">
    <property type="entry name" value="INSULIN-LIKE GROWTH FACTOR-BINDING PROTEIN 2"/>
    <property type="match status" value="1"/>
</dbReference>
<organism evidence="5 6">
    <name type="scientific">Batillaria attramentaria</name>
    <dbReference type="NCBI Taxonomy" id="370345"/>
    <lineage>
        <taxon>Eukaryota</taxon>
        <taxon>Metazoa</taxon>
        <taxon>Spiralia</taxon>
        <taxon>Lophotrochozoa</taxon>
        <taxon>Mollusca</taxon>
        <taxon>Gastropoda</taxon>
        <taxon>Caenogastropoda</taxon>
        <taxon>Sorbeoconcha</taxon>
        <taxon>Cerithioidea</taxon>
        <taxon>Batillariidae</taxon>
        <taxon>Batillaria</taxon>
    </lineage>
</organism>
<reference evidence="5 6" key="1">
    <citation type="journal article" date="2023" name="Sci. Data">
        <title>Genome assembly of the Korean intertidal mud-creeper Batillaria attramentaria.</title>
        <authorList>
            <person name="Patra A.K."/>
            <person name="Ho P.T."/>
            <person name="Jun S."/>
            <person name="Lee S.J."/>
            <person name="Kim Y."/>
            <person name="Won Y.J."/>
        </authorList>
    </citation>
    <scope>NUCLEOTIDE SEQUENCE [LARGE SCALE GENOMIC DNA]</scope>
    <source>
        <strain evidence="5">Wonlab-2016</strain>
    </source>
</reference>
<feature type="domain" description="IGFBP N-terminal" evidence="4">
    <location>
        <begin position="37"/>
        <end position="116"/>
    </location>
</feature>
<dbReference type="SUPFAM" id="SSF57184">
    <property type="entry name" value="Growth factor receptor domain"/>
    <property type="match status" value="1"/>
</dbReference>
<accession>A0ABD0JZS9</accession>
<keyword evidence="6" id="KW-1185">Reference proteome</keyword>
<dbReference type="PROSITE" id="PS51323">
    <property type="entry name" value="IGFBP_N_2"/>
    <property type="match status" value="1"/>
</dbReference>
<proteinExistence type="predicted"/>
<dbReference type="Proteomes" id="UP001519460">
    <property type="component" value="Unassembled WGS sequence"/>
</dbReference>
<evidence type="ECO:0000256" key="1">
    <source>
        <dbReference type="ARBA" id="ARBA00023157"/>
    </source>
</evidence>